<dbReference type="PROSITE" id="PS50977">
    <property type="entry name" value="HTH_TETR_2"/>
    <property type="match status" value="1"/>
</dbReference>
<dbReference type="SUPFAM" id="SSF46689">
    <property type="entry name" value="Homeodomain-like"/>
    <property type="match status" value="1"/>
</dbReference>
<evidence type="ECO:0000256" key="2">
    <source>
        <dbReference type="PROSITE-ProRule" id="PRU00335"/>
    </source>
</evidence>
<sequence>MTQHRLSAREDILSALENVLIESNGAGATLDEVAKRAGVTKGGLLYHFGSRKVLESALLDRFEELAEAEYVRMAAAPNGAAAYYAELAEYIGSALERVTIAVGMLAKRDPRAADLIRQMRTTHFDLMNVDLGDPQLARATMLIIDGMYYDLATIGEPFTPELDVAGFLTRMLATKPGGTK</sequence>
<organism evidence="4 5">
    <name type="scientific">Glaciihabitans tibetensis</name>
    <dbReference type="NCBI Taxonomy" id="1266600"/>
    <lineage>
        <taxon>Bacteria</taxon>
        <taxon>Bacillati</taxon>
        <taxon>Actinomycetota</taxon>
        <taxon>Actinomycetes</taxon>
        <taxon>Micrococcales</taxon>
        <taxon>Microbacteriaceae</taxon>
        <taxon>Glaciihabitans</taxon>
    </lineage>
</organism>
<dbReference type="InterPro" id="IPR009057">
    <property type="entry name" value="Homeodomain-like_sf"/>
</dbReference>
<dbReference type="GO" id="GO:0000976">
    <property type="term" value="F:transcription cis-regulatory region binding"/>
    <property type="evidence" value="ECO:0007669"/>
    <property type="project" value="TreeGrafter"/>
</dbReference>
<dbReference type="PANTHER" id="PTHR30055">
    <property type="entry name" value="HTH-TYPE TRANSCRIPTIONAL REGULATOR RUTR"/>
    <property type="match status" value="1"/>
</dbReference>
<accession>A0A2T0VEM2</accession>
<gene>
    <name evidence="4" type="ORF">B0I08_104330</name>
</gene>
<keyword evidence="5" id="KW-1185">Reference proteome</keyword>
<protein>
    <submittedName>
        <fullName evidence="4">TetR family transcriptional regulator</fullName>
    </submittedName>
</protein>
<reference evidence="4 5" key="1">
    <citation type="submission" date="2018-03" db="EMBL/GenBank/DDBJ databases">
        <title>Genomic Encyclopedia of Type Strains, Phase III (KMG-III): the genomes of soil and plant-associated and newly described type strains.</title>
        <authorList>
            <person name="Whitman W."/>
        </authorList>
    </citation>
    <scope>NUCLEOTIDE SEQUENCE [LARGE SCALE GENOMIC DNA]</scope>
    <source>
        <strain evidence="4 5">CGMCC 1.12484</strain>
    </source>
</reference>
<dbReference type="AlphaFoldDB" id="A0A2T0VEM2"/>
<name>A0A2T0VEM2_9MICO</name>
<evidence type="ECO:0000259" key="3">
    <source>
        <dbReference type="PROSITE" id="PS50977"/>
    </source>
</evidence>
<dbReference type="EMBL" id="PVTL01000004">
    <property type="protein sequence ID" value="PRY68627.1"/>
    <property type="molecule type" value="Genomic_DNA"/>
</dbReference>
<dbReference type="Proteomes" id="UP000237983">
    <property type="component" value="Unassembled WGS sequence"/>
</dbReference>
<evidence type="ECO:0000313" key="4">
    <source>
        <dbReference type="EMBL" id="PRY68627.1"/>
    </source>
</evidence>
<comment type="caution">
    <text evidence="4">The sequence shown here is derived from an EMBL/GenBank/DDBJ whole genome shotgun (WGS) entry which is preliminary data.</text>
</comment>
<keyword evidence="1 2" id="KW-0238">DNA-binding</keyword>
<dbReference type="InterPro" id="IPR001647">
    <property type="entry name" value="HTH_TetR"/>
</dbReference>
<dbReference type="Gene3D" id="1.10.357.10">
    <property type="entry name" value="Tetracycline Repressor, domain 2"/>
    <property type="match status" value="1"/>
</dbReference>
<evidence type="ECO:0000256" key="1">
    <source>
        <dbReference type="ARBA" id="ARBA00023125"/>
    </source>
</evidence>
<feature type="DNA-binding region" description="H-T-H motif" evidence="2">
    <location>
        <begin position="29"/>
        <end position="48"/>
    </location>
</feature>
<dbReference type="InterPro" id="IPR050109">
    <property type="entry name" value="HTH-type_TetR-like_transc_reg"/>
</dbReference>
<dbReference type="PANTHER" id="PTHR30055:SF148">
    <property type="entry name" value="TETR-FAMILY TRANSCRIPTIONAL REGULATOR"/>
    <property type="match status" value="1"/>
</dbReference>
<dbReference type="Pfam" id="PF00440">
    <property type="entry name" value="TetR_N"/>
    <property type="match status" value="1"/>
</dbReference>
<dbReference type="GO" id="GO:0003700">
    <property type="term" value="F:DNA-binding transcription factor activity"/>
    <property type="evidence" value="ECO:0007669"/>
    <property type="project" value="TreeGrafter"/>
</dbReference>
<proteinExistence type="predicted"/>
<evidence type="ECO:0000313" key="5">
    <source>
        <dbReference type="Proteomes" id="UP000237983"/>
    </source>
</evidence>
<dbReference type="RefSeq" id="WP_181243367.1">
    <property type="nucleotide sequence ID" value="NZ_PVTL01000004.1"/>
</dbReference>
<feature type="domain" description="HTH tetR-type" evidence="3">
    <location>
        <begin position="6"/>
        <end position="66"/>
    </location>
</feature>